<reference evidence="2" key="2">
    <citation type="submission" date="2022-01" db="EMBL/GenBank/DDBJ databases">
        <authorList>
            <person name="Yamashiro T."/>
            <person name="Shiraishi A."/>
            <person name="Satake H."/>
            <person name="Nakayama K."/>
        </authorList>
    </citation>
    <scope>NUCLEOTIDE SEQUENCE</scope>
</reference>
<feature type="region of interest" description="Disordered" evidence="1">
    <location>
        <begin position="243"/>
        <end position="291"/>
    </location>
</feature>
<comment type="caution">
    <text evidence="2">The sequence shown here is derived from an EMBL/GenBank/DDBJ whole genome shotgun (WGS) entry which is preliminary data.</text>
</comment>
<keyword evidence="3" id="KW-1185">Reference proteome</keyword>
<dbReference type="EMBL" id="BQNB010017116">
    <property type="protein sequence ID" value="GJT59513.1"/>
    <property type="molecule type" value="Genomic_DNA"/>
</dbReference>
<evidence type="ECO:0000313" key="2">
    <source>
        <dbReference type="EMBL" id="GJT59513.1"/>
    </source>
</evidence>
<evidence type="ECO:0000313" key="3">
    <source>
        <dbReference type="Proteomes" id="UP001151760"/>
    </source>
</evidence>
<reference evidence="2" key="1">
    <citation type="journal article" date="2022" name="Int. J. Mol. Sci.">
        <title>Draft Genome of Tanacetum Coccineum: Genomic Comparison of Closely Related Tanacetum-Family Plants.</title>
        <authorList>
            <person name="Yamashiro T."/>
            <person name="Shiraishi A."/>
            <person name="Nakayama K."/>
            <person name="Satake H."/>
        </authorList>
    </citation>
    <scope>NUCLEOTIDE SEQUENCE</scope>
</reference>
<proteinExistence type="predicted"/>
<feature type="compositionally biased region" description="Polar residues" evidence="1">
    <location>
        <begin position="243"/>
        <end position="254"/>
    </location>
</feature>
<sequence length="360" mass="40706">MASTFGSKSKSFMTMSIPLQDKPLTNRPVNDPRDFAKPVKEISLPQDVPSTFDCRFIELKNKVQRLMEAHLAPKQPIQVSKITFSCEICSGPHDPQYCMENPEHTFVECASSRTDEAGGKWYTFKPEQNNLGDTYNPSRKIHLNLRRTQPQNSQNNFSNPPNRFQPNGLFSSCSFNNNPQNFNNQSNIEGLMSNFMASQDARLSKFEADFKQQQSEMTNKIDTVLKAITDRMVGALLTNTVKNPKLNVNSTSPLLSAHKFQNGKPEEEEQEEKDNPENINTNPSSPPDPSVSFITKKVRKLNSFFESLGLVPQSSNTEFVCMKGDDDDVMFIEIIKKNDDSHKEEPEVGENVRVGELEVE</sequence>
<evidence type="ECO:0008006" key="4">
    <source>
        <dbReference type="Google" id="ProtNLM"/>
    </source>
</evidence>
<gene>
    <name evidence="2" type="ORF">Tco_1003046</name>
</gene>
<organism evidence="2 3">
    <name type="scientific">Tanacetum coccineum</name>
    <dbReference type="NCBI Taxonomy" id="301880"/>
    <lineage>
        <taxon>Eukaryota</taxon>
        <taxon>Viridiplantae</taxon>
        <taxon>Streptophyta</taxon>
        <taxon>Embryophyta</taxon>
        <taxon>Tracheophyta</taxon>
        <taxon>Spermatophyta</taxon>
        <taxon>Magnoliopsida</taxon>
        <taxon>eudicotyledons</taxon>
        <taxon>Gunneridae</taxon>
        <taxon>Pentapetalae</taxon>
        <taxon>asterids</taxon>
        <taxon>campanulids</taxon>
        <taxon>Asterales</taxon>
        <taxon>Asteraceae</taxon>
        <taxon>Asteroideae</taxon>
        <taxon>Anthemideae</taxon>
        <taxon>Anthemidinae</taxon>
        <taxon>Tanacetum</taxon>
    </lineage>
</organism>
<evidence type="ECO:0000256" key="1">
    <source>
        <dbReference type="SAM" id="MobiDB-lite"/>
    </source>
</evidence>
<accession>A0ABQ5F9C5</accession>
<feature type="region of interest" description="Disordered" evidence="1">
    <location>
        <begin position="340"/>
        <end position="360"/>
    </location>
</feature>
<protein>
    <recommendedName>
        <fullName evidence="4">MAK10-like protein</fullName>
    </recommendedName>
</protein>
<dbReference type="Proteomes" id="UP001151760">
    <property type="component" value="Unassembled WGS sequence"/>
</dbReference>
<name>A0ABQ5F9C5_9ASTR</name>